<keyword evidence="1" id="KW-1133">Transmembrane helix</keyword>
<comment type="caution">
    <text evidence="2">The sequence shown here is derived from an EMBL/GenBank/DDBJ whole genome shotgun (WGS) entry which is preliminary data.</text>
</comment>
<keyword evidence="1" id="KW-0472">Membrane</keyword>
<feature type="transmembrane region" description="Helical" evidence="1">
    <location>
        <begin position="91"/>
        <end position="109"/>
    </location>
</feature>
<name>A0ABS8CC26_9BURK</name>
<dbReference type="InterPro" id="IPR021762">
    <property type="entry name" value="DUF3325"/>
</dbReference>
<reference evidence="2 3" key="1">
    <citation type="submission" date="2020-07" db="EMBL/GenBank/DDBJ databases">
        <title>Pusillimonas sp. nov., isolated from poultry manure in Taiwan.</title>
        <authorList>
            <person name="Lin S.-Y."/>
            <person name="Tang Y.-S."/>
            <person name="Young C.-C."/>
        </authorList>
    </citation>
    <scope>NUCLEOTIDE SEQUENCE [LARGE SCALE GENOMIC DNA]</scope>
    <source>
        <strain evidence="2 3">CC-YST705</strain>
    </source>
</reference>
<feature type="transmembrane region" description="Helical" evidence="1">
    <location>
        <begin position="36"/>
        <end position="55"/>
    </location>
</feature>
<gene>
    <name evidence="2" type="ORF">H0484_06570</name>
</gene>
<evidence type="ECO:0000313" key="3">
    <source>
        <dbReference type="Proteomes" id="UP000776983"/>
    </source>
</evidence>
<dbReference type="RefSeq" id="WP_226953758.1">
    <property type="nucleotide sequence ID" value="NZ_JACDXW010000003.1"/>
</dbReference>
<organism evidence="2 3">
    <name type="scientific">Mesopusillimonas faecipullorum</name>
    <dbReference type="NCBI Taxonomy" id="2755040"/>
    <lineage>
        <taxon>Bacteria</taxon>
        <taxon>Pseudomonadati</taxon>
        <taxon>Pseudomonadota</taxon>
        <taxon>Betaproteobacteria</taxon>
        <taxon>Burkholderiales</taxon>
        <taxon>Alcaligenaceae</taxon>
        <taxon>Mesopusillimonas</taxon>
    </lineage>
</organism>
<proteinExistence type="predicted"/>
<accession>A0ABS8CC26</accession>
<evidence type="ECO:0000313" key="2">
    <source>
        <dbReference type="EMBL" id="MCB5363409.1"/>
    </source>
</evidence>
<dbReference type="EMBL" id="JACDXW010000003">
    <property type="protein sequence ID" value="MCB5363409.1"/>
    <property type="molecule type" value="Genomic_DNA"/>
</dbReference>
<dbReference type="Pfam" id="PF11804">
    <property type="entry name" value="DUF3325"/>
    <property type="match status" value="1"/>
</dbReference>
<feature type="transmembrane region" description="Helical" evidence="1">
    <location>
        <begin position="67"/>
        <end position="85"/>
    </location>
</feature>
<keyword evidence="1" id="KW-0812">Transmembrane</keyword>
<protein>
    <submittedName>
        <fullName evidence="2">DUF3325 domain-containing protein</fullName>
    </submittedName>
</protein>
<evidence type="ECO:0000256" key="1">
    <source>
        <dbReference type="SAM" id="Phobius"/>
    </source>
</evidence>
<sequence>MIAAGAMLLGVAGMASLSLAMERHHEQIWGKARLQAWRVWALRAVGWALLITAAVTTVRLQGTSMGLTLWAMEISLAAVCVGLLLSYVPRVLPWLLAAALLAAWVITLVY</sequence>
<keyword evidence="3" id="KW-1185">Reference proteome</keyword>
<dbReference type="Proteomes" id="UP000776983">
    <property type="component" value="Unassembled WGS sequence"/>
</dbReference>